<dbReference type="PROSITE" id="PS51257">
    <property type="entry name" value="PROKAR_LIPOPROTEIN"/>
    <property type="match status" value="1"/>
</dbReference>
<feature type="chain" id="PRO_5042253306" evidence="1">
    <location>
        <begin position="33"/>
        <end position="82"/>
    </location>
</feature>
<gene>
    <name evidence="2" type="ORF">RRG08_018999</name>
</gene>
<evidence type="ECO:0000313" key="2">
    <source>
        <dbReference type="EMBL" id="KAK3781373.1"/>
    </source>
</evidence>
<protein>
    <submittedName>
        <fullName evidence="2">Uncharacterized protein</fullName>
    </submittedName>
</protein>
<sequence>MRKHAENEGPLRSLALASVLALVTSCVDHGEGISVGINCSNSIGSNRNTTVCDVVEAVQDVTGRETCGEEMDFQTQRKQNTT</sequence>
<dbReference type="AlphaFoldDB" id="A0AAE1A4Y4"/>
<comment type="caution">
    <text evidence="2">The sequence shown here is derived from an EMBL/GenBank/DDBJ whole genome shotgun (WGS) entry which is preliminary data.</text>
</comment>
<feature type="signal peptide" evidence="1">
    <location>
        <begin position="1"/>
        <end position="32"/>
    </location>
</feature>
<evidence type="ECO:0000256" key="1">
    <source>
        <dbReference type="SAM" id="SignalP"/>
    </source>
</evidence>
<evidence type="ECO:0000313" key="3">
    <source>
        <dbReference type="Proteomes" id="UP001283361"/>
    </source>
</evidence>
<organism evidence="2 3">
    <name type="scientific">Elysia crispata</name>
    <name type="common">lettuce slug</name>
    <dbReference type="NCBI Taxonomy" id="231223"/>
    <lineage>
        <taxon>Eukaryota</taxon>
        <taxon>Metazoa</taxon>
        <taxon>Spiralia</taxon>
        <taxon>Lophotrochozoa</taxon>
        <taxon>Mollusca</taxon>
        <taxon>Gastropoda</taxon>
        <taxon>Heterobranchia</taxon>
        <taxon>Euthyneura</taxon>
        <taxon>Panpulmonata</taxon>
        <taxon>Sacoglossa</taxon>
        <taxon>Placobranchoidea</taxon>
        <taxon>Plakobranchidae</taxon>
        <taxon>Elysia</taxon>
    </lineage>
</organism>
<name>A0AAE1A4Y4_9GAST</name>
<dbReference type="EMBL" id="JAWDGP010002624">
    <property type="protein sequence ID" value="KAK3781373.1"/>
    <property type="molecule type" value="Genomic_DNA"/>
</dbReference>
<keyword evidence="3" id="KW-1185">Reference proteome</keyword>
<reference evidence="2" key="1">
    <citation type="journal article" date="2023" name="G3 (Bethesda)">
        <title>A reference genome for the long-term kleptoplast-retaining sea slug Elysia crispata morphotype clarki.</title>
        <authorList>
            <person name="Eastman K.E."/>
            <person name="Pendleton A.L."/>
            <person name="Shaikh M.A."/>
            <person name="Suttiyut T."/>
            <person name="Ogas R."/>
            <person name="Tomko P."/>
            <person name="Gavelis G."/>
            <person name="Widhalm J.R."/>
            <person name="Wisecaver J.H."/>
        </authorList>
    </citation>
    <scope>NUCLEOTIDE SEQUENCE</scope>
    <source>
        <strain evidence="2">ECLA1</strain>
    </source>
</reference>
<keyword evidence="1" id="KW-0732">Signal</keyword>
<proteinExistence type="predicted"/>
<accession>A0AAE1A4Y4</accession>
<dbReference type="Proteomes" id="UP001283361">
    <property type="component" value="Unassembled WGS sequence"/>
</dbReference>